<name>A0A0E9RYQ8_ANGAN</name>
<accession>A0A0E9RYQ8</accession>
<reference evidence="2" key="2">
    <citation type="journal article" date="2015" name="Fish Shellfish Immunol.">
        <title>Early steps in the European eel (Anguilla anguilla)-Vibrio vulnificus interaction in the gills: Role of the RtxA13 toxin.</title>
        <authorList>
            <person name="Callol A."/>
            <person name="Pajuelo D."/>
            <person name="Ebbesson L."/>
            <person name="Teles M."/>
            <person name="MacKenzie S."/>
            <person name="Amaro C."/>
        </authorList>
    </citation>
    <scope>NUCLEOTIDE SEQUENCE</scope>
</reference>
<organism evidence="2">
    <name type="scientific">Anguilla anguilla</name>
    <name type="common">European freshwater eel</name>
    <name type="synonym">Muraena anguilla</name>
    <dbReference type="NCBI Taxonomy" id="7936"/>
    <lineage>
        <taxon>Eukaryota</taxon>
        <taxon>Metazoa</taxon>
        <taxon>Chordata</taxon>
        <taxon>Craniata</taxon>
        <taxon>Vertebrata</taxon>
        <taxon>Euteleostomi</taxon>
        <taxon>Actinopterygii</taxon>
        <taxon>Neopterygii</taxon>
        <taxon>Teleostei</taxon>
        <taxon>Anguilliformes</taxon>
        <taxon>Anguillidae</taxon>
        <taxon>Anguilla</taxon>
    </lineage>
</organism>
<protein>
    <submittedName>
        <fullName evidence="2">Uncharacterized protein</fullName>
    </submittedName>
</protein>
<feature type="region of interest" description="Disordered" evidence="1">
    <location>
        <begin position="1"/>
        <end position="20"/>
    </location>
</feature>
<feature type="compositionally biased region" description="Polar residues" evidence="1">
    <location>
        <begin position="8"/>
        <end position="20"/>
    </location>
</feature>
<sequence length="20" mass="2214">MYKRAETPINNRTIASSACS</sequence>
<dbReference type="AlphaFoldDB" id="A0A0E9RYQ8"/>
<evidence type="ECO:0000313" key="2">
    <source>
        <dbReference type="EMBL" id="JAH34032.1"/>
    </source>
</evidence>
<dbReference type="EMBL" id="GBXM01074545">
    <property type="protein sequence ID" value="JAH34032.1"/>
    <property type="molecule type" value="Transcribed_RNA"/>
</dbReference>
<proteinExistence type="predicted"/>
<reference evidence="2" key="1">
    <citation type="submission" date="2014-11" db="EMBL/GenBank/DDBJ databases">
        <authorList>
            <person name="Amaro Gonzalez C."/>
        </authorList>
    </citation>
    <scope>NUCLEOTIDE SEQUENCE</scope>
</reference>
<evidence type="ECO:0000256" key="1">
    <source>
        <dbReference type="SAM" id="MobiDB-lite"/>
    </source>
</evidence>